<feature type="compositionally biased region" description="Low complexity" evidence="2">
    <location>
        <begin position="488"/>
        <end position="522"/>
    </location>
</feature>
<accession>A0A267FUW5</accession>
<dbReference type="GO" id="GO:0000796">
    <property type="term" value="C:condensin complex"/>
    <property type="evidence" value="ECO:0007669"/>
    <property type="project" value="TreeGrafter"/>
</dbReference>
<dbReference type="AlphaFoldDB" id="A0A267FUW5"/>
<keyword evidence="4" id="KW-1185">Reference proteome</keyword>
<feature type="compositionally biased region" description="Basic and acidic residues" evidence="2">
    <location>
        <begin position="44"/>
        <end position="61"/>
    </location>
</feature>
<comment type="caution">
    <text evidence="3">The sequence shown here is derived from an EMBL/GenBank/DDBJ whole genome shotgun (WGS) entry which is preliminary data.</text>
</comment>
<feature type="region of interest" description="Disordered" evidence="2">
    <location>
        <begin position="38"/>
        <end position="65"/>
    </location>
</feature>
<dbReference type="Gene3D" id="6.10.250.1080">
    <property type="match status" value="1"/>
</dbReference>
<organism evidence="3 4">
    <name type="scientific">Macrostomum lignano</name>
    <dbReference type="NCBI Taxonomy" id="282301"/>
    <lineage>
        <taxon>Eukaryota</taxon>
        <taxon>Metazoa</taxon>
        <taxon>Spiralia</taxon>
        <taxon>Lophotrochozoa</taxon>
        <taxon>Platyhelminthes</taxon>
        <taxon>Rhabditophora</taxon>
        <taxon>Macrostomorpha</taxon>
        <taxon>Macrostomida</taxon>
        <taxon>Macrostomidae</taxon>
        <taxon>Macrostomum</taxon>
    </lineage>
</organism>
<dbReference type="PANTHER" id="PTHR43941:SF1">
    <property type="entry name" value="STRUCTURAL MAINTENANCE OF CHROMOSOMES PROTEIN 2"/>
    <property type="match status" value="1"/>
</dbReference>
<sequence>MHQMTQSQSDPEQLKREHLQLLKELRQRRMQRCRRFAGRYNASDAEKSKPAKLGQHPELHHHNSTTSNIPVAQILQKQLFINPSDCSECCCSDHDTEDEDDFSTGSVEQLLRKINSQLEADTAALVESTQAATKGVTTSAACDKKVMMRSRRTSAGGDNHRNGYSGTPDFENGVIVKQRKELQLLVSELRERDTELNELVNSHQKQLSNWEADRKRLIVLEEKLRQKDQELQEKNGQLKSAMSRLEESVKQSEERALQVQELQKQQDRLQDESAGLRGTCEELEDTNYQLDRRLRETSAQLVQVETRAGQLEQDVHTAAQNLHQLLHRLKASDASRKELQSQQEEQRQENEQLRAEIRKLAGESRDLLRVNEKLQQQTEQLQKDCQLAAERERRKDELVQSQRLKQERTDAELQQLRGMYERMQMDLAALTTNLDTNRDGAAGGGTDGGALLEADLARWTGGSSRGGANGNAPAAVNGRQQRPPPASLPLSSKPPLRRGPPSTAASVASSTFSQPPASSQHYQQHHHHQHQQQQQQQHQPPPPPPYHVGSGRFLGNSGGGGGGGGGGSGGRSGGSLPDLSPGANEDSDRWAAASKRLGGRESSSGRLHSGHYGNGNLPYYSSSLDKSVLYSKDLRDYASDLA</sequence>
<dbReference type="Proteomes" id="UP000215902">
    <property type="component" value="Unassembled WGS sequence"/>
</dbReference>
<feature type="region of interest" description="Disordered" evidence="2">
    <location>
        <begin position="461"/>
        <end position="618"/>
    </location>
</feature>
<gene>
    <name evidence="3" type="ORF">BOX15_Mlig000969g4</name>
</gene>
<dbReference type="STRING" id="282301.A0A267FUW5"/>
<evidence type="ECO:0008006" key="5">
    <source>
        <dbReference type="Google" id="ProtNLM"/>
    </source>
</evidence>
<protein>
    <recommendedName>
        <fullName evidence="5">Coiled-coil domain-containing protein 62</fullName>
    </recommendedName>
</protein>
<dbReference type="PANTHER" id="PTHR43941">
    <property type="entry name" value="STRUCTURAL MAINTENANCE OF CHROMOSOMES PROTEIN 2"/>
    <property type="match status" value="1"/>
</dbReference>
<evidence type="ECO:0000313" key="4">
    <source>
        <dbReference type="Proteomes" id="UP000215902"/>
    </source>
</evidence>
<evidence type="ECO:0000313" key="3">
    <source>
        <dbReference type="EMBL" id="PAA77605.1"/>
    </source>
</evidence>
<feature type="compositionally biased region" description="Low complexity" evidence="2">
    <location>
        <begin position="470"/>
        <end position="479"/>
    </location>
</feature>
<dbReference type="GO" id="GO:0003682">
    <property type="term" value="F:chromatin binding"/>
    <property type="evidence" value="ECO:0007669"/>
    <property type="project" value="TreeGrafter"/>
</dbReference>
<reference evidence="3 4" key="1">
    <citation type="submission" date="2017-06" db="EMBL/GenBank/DDBJ databases">
        <title>A platform for efficient transgenesis in Macrostomum lignano, a flatworm model organism for stem cell research.</title>
        <authorList>
            <person name="Berezikov E."/>
        </authorList>
    </citation>
    <scope>NUCLEOTIDE SEQUENCE [LARGE SCALE GENOMIC DNA]</scope>
    <source>
        <strain evidence="3">DV1</strain>
        <tissue evidence="3">Whole organism</tissue>
    </source>
</reference>
<dbReference type="GO" id="GO:0007076">
    <property type="term" value="P:mitotic chromosome condensation"/>
    <property type="evidence" value="ECO:0007669"/>
    <property type="project" value="TreeGrafter"/>
</dbReference>
<dbReference type="EMBL" id="NIVC01000733">
    <property type="protein sequence ID" value="PAA77605.1"/>
    <property type="molecule type" value="Genomic_DNA"/>
</dbReference>
<dbReference type="OrthoDB" id="6284716at2759"/>
<keyword evidence="1" id="KW-0175">Coiled coil</keyword>
<feature type="compositionally biased region" description="Gly residues" evidence="2">
    <location>
        <begin position="556"/>
        <end position="573"/>
    </location>
</feature>
<evidence type="ECO:0000256" key="2">
    <source>
        <dbReference type="SAM" id="MobiDB-lite"/>
    </source>
</evidence>
<dbReference type="GO" id="GO:0000785">
    <property type="term" value="C:chromatin"/>
    <property type="evidence" value="ECO:0007669"/>
    <property type="project" value="TreeGrafter"/>
</dbReference>
<feature type="coiled-coil region" evidence="1">
    <location>
        <begin position="217"/>
        <end position="433"/>
    </location>
</feature>
<evidence type="ECO:0000256" key="1">
    <source>
        <dbReference type="SAM" id="Coils"/>
    </source>
</evidence>
<proteinExistence type="predicted"/>
<dbReference type="GO" id="GO:0000793">
    <property type="term" value="C:condensed chromosome"/>
    <property type="evidence" value="ECO:0007669"/>
    <property type="project" value="TreeGrafter"/>
</dbReference>
<name>A0A267FUW5_9PLAT</name>